<evidence type="ECO:0000313" key="2">
    <source>
        <dbReference type="EMBL" id="AFK35430.1"/>
    </source>
</evidence>
<sequence length="36" mass="4333">MKETMFYEKLFFHFIEIITGINLFNNWIVGVIVLLV</sequence>
<proteinExistence type="evidence at transcript level"/>
<protein>
    <submittedName>
        <fullName evidence="2">Uncharacterized protein</fullName>
    </submittedName>
</protein>
<evidence type="ECO:0000256" key="1">
    <source>
        <dbReference type="SAM" id="Phobius"/>
    </source>
</evidence>
<accession>I3S588</accession>
<name>I3S588_LOTJA</name>
<reference evidence="2" key="1">
    <citation type="submission" date="2012-05" db="EMBL/GenBank/DDBJ databases">
        <authorList>
            <person name="Krishnakumar V."/>
            <person name="Cheung F."/>
            <person name="Xiao Y."/>
            <person name="Chan A."/>
            <person name="Moskal W.A."/>
            <person name="Town C.D."/>
        </authorList>
    </citation>
    <scope>NUCLEOTIDE SEQUENCE</scope>
</reference>
<dbReference type="EMBL" id="BT135635">
    <property type="protein sequence ID" value="AFK35430.1"/>
    <property type="molecule type" value="mRNA"/>
</dbReference>
<organism evidence="2">
    <name type="scientific">Lotus japonicus</name>
    <name type="common">Lotus corniculatus var. japonicus</name>
    <dbReference type="NCBI Taxonomy" id="34305"/>
    <lineage>
        <taxon>Eukaryota</taxon>
        <taxon>Viridiplantae</taxon>
        <taxon>Streptophyta</taxon>
        <taxon>Embryophyta</taxon>
        <taxon>Tracheophyta</taxon>
        <taxon>Spermatophyta</taxon>
        <taxon>Magnoliopsida</taxon>
        <taxon>eudicotyledons</taxon>
        <taxon>Gunneridae</taxon>
        <taxon>Pentapetalae</taxon>
        <taxon>rosids</taxon>
        <taxon>fabids</taxon>
        <taxon>Fabales</taxon>
        <taxon>Fabaceae</taxon>
        <taxon>Papilionoideae</taxon>
        <taxon>50 kb inversion clade</taxon>
        <taxon>NPAAA clade</taxon>
        <taxon>Hologalegina</taxon>
        <taxon>robinioid clade</taxon>
        <taxon>Loteae</taxon>
        <taxon>Lotus</taxon>
    </lineage>
</organism>
<keyword evidence="1" id="KW-1133">Transmembrane helix</keyword>
<keyword evidence="1" id="KW-0472">Membrane</keyword>
<feature type="transmembrane region" description="Helical" evidence="1">
    <location>
        <begin position="12"/>
        <end position="35"/>
    </location>
</feature>
<keyword evidence="1" id="KW-0812">Transmembrane</keyword>
<dbReference type="AlphaFoldDB" id="I3S588"/>